<proteinExistence type="inferred from homology"/>
<dbReference type="Pfam" id="PF03101">
    <property type="entry name" value="FAR1"/>
    <property type="match status" value="1"/>
</dbReference>
<dbReference type="PANTHER" id="PTHR31669:SF283">
    <property type="entry name" value="PROTEIN FAR1-RELATED SEQUENCE"/>
    <property type="match status" value="1"/>
</dbReference>
<evidence type="ECO:0000259" key="8">
    <source>
        <dbReference type="PROSITE" id="PS50966"/>
    </source>
</evidence>
<accession>A0A484KZU1</accession>
<protein>
    <recommendedName>
        <fullName evidence="6">Protein FAR1-RELATED SEQUENCE</fullName>
    </recommendedName>
</protein>
<name>A0A484KZU1_9ASTE</name>
<evidence type="ECO:0000256" key="2">
    <source>
        <dbReference type="ARBA" id="ARBA00022723"/>
    </source>
</evidence>
<comment type="similarity">
    <text evidence="1 6">Belongs to the FHY3/FAR1 family.</text>
</comment>
<evidence type="ECO:0000256" key="7">
    <source>
        <dbReference type="SAM" id="MobiDB-lite"/>
    </source>
</evidence>
<feature type="region of interest" description="Disordered" evidence="7">
    <location>
        <begin position="25"/>
        <end position="44"/>
    </location>
</feature>
<comment type="subcellular location">
    <subcellularLocation>
        <location evidence="6">Nucleus</location>
    </subcellularLocation>
</comment>
<dbReference type="PANTHER" id="PTHR31669">
    <property type="entry name" value="PROTEIN FAR1-RELATED SEQUENCE 10-RELATED"/>
    <property type="match status" value="1"/>
</dbReference>
<dbReference type="AlphaFoldDB" id="A0A484KZU1"/>
<dbReference type="InterPro" id="IPR018289">
    <property type="entry name" value="MULE_transposase_dom"/>
</dbReference>
<dbReference type="InterPro" id="IPR006564">
    <property type="entry name" value="Znf_PMZ"/>
</dbReference>
<dbReference type="Pfam" id="PF10551">
    <property type="entry name" value="MULE"/>
    <property type="match status" value="1"/>
</dbReference>
<evidence type="ECO:0000256" key="3">
    <source>
        <dbReference type="ARBA" id="ARBA00022771"/>
    </source>
</evidence>
<evidence type="ECO:0000256" key="4">
    <source>
        <dbReference type="ARBA" id="ARBA00022833"/>
    </source>
</evidence>
<dbReference type="InterPro" id="IPR007527">
    <property type="entry name" value="Znf_SWIM"/>
</dbReference>
<dbReference type="GO" id="GO:0006355">
    <property type="term" value="P:regulation of DNA-templated transcription"/>
    <property type="evidence" value="ECO:0007669"/>
    <property type="project" value="UniProtKB-UniRule"/>
</dbReference>
<sequence>MSDSRVEEVQFSVLKLEVLLQVLQSKQQHSKGKRGGCVEFDPKDDNLMEEDIDAAPRAPIPGIGSTLGDSSAPKKTKGRGFREEAAEAEHSARLSARFDSLVSHGDPGSERYLLNDDVLVESSGGCSTEGHNVPVVGMKFSSIEEIRGHYLAYARSVGFPIRTRTTRKSADGTIRSVTFVCCREGSKKRKTQNVLHPKPMMQLGCEARVTASCDGDGVWRISVVQLVHNHNFSHIKSRLYRCNRNSPAYVKKKIEVDAMPETSLHKSFQSAIVQAGGYEQVGLLENDCRNYVEEGRQLRFSAGDAMAIQSYFNRMQAKNNSFFFSSDLDEESRLRNVFWADNRCRQCYTYFGDVITFDTTYLTNKYDMPLVSFVGVNHHGQSILLGCGLILQEDTDSFVWLFKTWLQCMDGIPPQGIITDQNRAVEHAISIVFPHTKHRWCLWHILKKLPEKLGGMFATTHIMANIHELVYDVHVINEFELRWKEMIENMGLHDHTWLGDMYAARARWVPCFLQTSFWAGMSTTQRNESINAFFDGYVHAKTTLKQFVVQYERALRKKVEMELQADASSFAKMIPCLTTYEMEKQVQEVYTLCKFKEFQTELFGKVYCDIVSTVGGSVYEVEDVCINGLDIKKSFQVLFDSRTREVECTCHLFEFRGTICRHCIVVLIRNDVSFLPEKYILHRWRRDVQRAYTRVKIDYDGWICTVQQQRYNDLCKNFQVLANIVVDDEERTNEIMEWMERELARKVGRTQIPTAAIEQVRESTLADPLHNLDPE</sequence>
<evidence type="ECO:0000256" key="6">
    <source>
        <dbReference type="RuleBase" id="RU367018"/>
    </source>
</evidence>
<evidence type="ECO:0000313" key="10">
    <source>
        <dbReference type="Proteomes" id="UP000595140"/>
    </source>
</evidence>
<evidence type="ECO:0000256" key="5">
    <source>
        <dbReference type="PROSITE-ProRule" id="PRU00325"/>
    </source>
</evidence>
<feature type="region of interest" description="Disordered" evidence="7">
    <location>
        <begin position="56"/>
        <end position="86"/>
    </location>
</feature>
<dbReference type="GO" id="GO:0008270">
    <property type="term" value="F:zinc ion binding"/>
    <property type="evidence" value="ECO:0007669"/>
    <property type="project" value="UniProtKB-UniRule"/>
</dbReference>
<evidence type="ECO:0000313" key="9">
    <source>
        <dbReference type="EMBL" id="VFQ69537.1"/>
    </source>
</evidence>
<evidence type="ECO:0000256" key="1">
    <source>
        <dbReference type="ARBA" id="ARBA00005889"/>
    </source>
</evidence>
<feature type="domain" description="SWIM-type" evidence="8">
    <location>
        <begin position="635"/>
        <end position="671"/>
    </location>
</feature>
<dbReference type="PROSITE" id="PS50966">
    <property type="entry name" value="ZF_SWIM"/>
    <property type="match status" value="1"/>
</dbReference>
<keyword evidence="6" id="KW-0539">Nucleus</keyword>
<dbReference type="EMBL" id="OOIL02000791">
    <property type="protein sequence ID" value="VFQ69537.1"/>
    <property type="molecule type" value="Genomic_DNA"/>
</dbReference>
<dbReference type="InterPro" id="IPR031052">
    <property type="entry name" value="FHY3/FAR1"/>
</dbReference>
<gene>
    <name evidence="9" type="ORF">CCAM_LOCUS11313</name>
</gene>
<organism evidence="9 10">
    <name type="scientific">Cuscuta campestris</name>
    <dbReference type="NCBI Taxonomy" id="132261"/>
    <lineage>
        <taxon>Eukaryota</taxon>
        <taxon>Viridiplantae</taxon>
        <taxon>Streptophyta</taxon>
        <taxon>Embryophyta</taxon>
        <taxon>Tracheophyta</taxon>
        <taxon>Spermatophyta</taxon>
        <taxon>Magnoliopsida</taxon>
        <taxon>eudicotyledons</taxon>
        <taxon>Gunneridae</taxon>
        <taxon>Pentapetalae</taxon>
        <taxon>asterids</taxon>
        <taxon>lamiids</taxon>
        <taxon>Solanales</taxon>
        <taxon>Convolvulaceae</taxon>
        <taxon>Cuscuteae</taxon>
        <taxon>Cuscuta</taxon>
        <taxon>Cuscuta subgen. Grammica</taxon>
        <taxon>Cuscuta sect. Cleistogrammica</taxon>
    </lineage>
</organism>
<dbReference type="InterPro" id="IPR004330">
    <property type="entry name" value="FAR1_DNA_bnd_dom"/>
</dbReference>
<dbReference type="Proteomes" id="UP000595140">
    <property type="component" value="Unassembled WGS sequence"/>
</dbReference>
<keyword evidence="10" id="KW-1185">Reference proteome</keyword>
<keyword evidence="2 6" id="KW-0479">Metal-binding</keyword>
<dbReference type="Pfam" id="PF04434">
    <property type="entry name" value="SWIM"/>
    <property type="match status" value="1"/>
</dbReference>
<dbReference type="OrthoDB" id="1845384at2759"/>
<comment type="function">
    <text evidence="6">Putative transcription activator involved in regulating light control of development.</text>
</comment>
<reference evidence="9 10" key="1">
    <citation type="submission" date="2018-04" db="EMBL/GenBank/DDBJ databases">
        <authorList>
            <person name="Vogel A."/>
        </authorList>
    </citation>
    <scope>NUCLEOTIDE SEQUENCE [LARGE SCALE GENOMIC DNA]</scope>
</reference>
<keyword evidence="3 5" id="KW-0863">Zinc-finger</keyword>
<dbReference type="GO" id="GO:0005634">
    <property type="term" value="C:nucleus"/>
    <property type="evidence" value="ECO:0007669"/>
    <property type="project" value="UniProtKB-SubCell"/>
</dbReference>
<keyword evidence="4 6" id="KW-0862">Zinc</keyword>
<dbReference type="SMART" id="SM00575">
    <property type="entry name" value="ZnF_PMZ"/>
    <property type="match status" value="1"/>
</dbReference>